<feature type="compositionally biased region" description="Low complexity" evidence="1">
    <location>
        <begin position="205"/>
        <end position="214"/>
    </location>
</feature>
<feature type="domain" description="GEVED" evidence="3">
    <location>
        <begin position="790"/>
        <end position="868"/>
    </location>
</feature>
<evidence type="ECO:0000259" key="3">
    <source>
        <dbReference type="Pfam" id="PF20009"/>
    </source>
</evidence>
<sequence>MEEHYLVNNTDSPNRTVNLDINSSSNIVKKKHYKTQSIISFLSLLLMFFFTGKISAQTTSTYTASGNWVCPQGVTSVTVEAWGGGGKGGDSSGGSGASSGGGGGAYAKKNSIAVTPGSTYTVNVGLGGNYLSTASGGDSYFNNATTVKAAGGSAPGVNAVSGALGGLVASSIGDIIYRGGNGGNSPSSNSGAGGGGAGTTGNGGDANLTTAGTGTTSGGGNGGSGVTSGNGAYNAAIIGGGGGGAKGNGYAGGDGARGEIRITFTCPSETANAGSDQPLGCGVTTTTLTGNAPSSAGLIGTWTLASGTATITTPSSPTSGVTGLASSGTATLRWTINNGLCGTTTDDVIITTKSTSAITTNPSNSTIAAGANTSFSTTASNSPTSYIWELSTDGGTIWSTVSNGGVYTNATTATLNITNASIGMNNYRYRAKVTNSCGTSAASTSATLTVTLSYCTSSGSTSANGITGVDFNTISNTGTAVNVAYSNYTAISTTLTKGNSYNLNVNINTGGNFTNYQSAWIDWNGNGSFTDPGEFYNLGTAKNVTNGLSSLTPYPITVPLGAATASVRMRIQSKYDSSTTGSCSTGFDGEVEDYTINIISNPAVCTTPTSQPTALTLSPNGTSISGFFTAASSNPSNYLIVVSTSAVAPTPSNGTVYTIGGTVGAGYTVVDTDDNTTFLANGLTPNTAYYIYIYSFNGVCTGGPLYNSSSPLNGTTTTLNNIYCTPSSVFSSTYISGITSIGTLNDISNAPTGFSPNGYGNYTAITIAKQIPGGGINININLAGAAGQFVRAYVDWNNDGDFIDALEQVYSTATTATGDTSFGFVVAGTQASGNYRMRIRTKSYNEDSTIDPCTTNFLTGETEDYTINIQADCLQKITSWTDGEACGPTSTVNLSAVSAGATGFRWYTAETGGILLATTATGNWTTAPISVTTTFYVTAYNGTCESLYRVPVIATIKSTSSIALTPSVPTVCGENNIVEVIAKGDVVIENLLLQNFESGIAGFTITTPTNTSGGADTPWSIKTSPYLPSTTSVWKPAINSSSPATTNNKFAFTTSDYSGSNIETRLTTPIINASVYTDLTLNFDHYYSYYSADSGSIEVSTDGGTTWITPAIATYNSDLGSASKFKNETVNFSAYAGQSNLRFRFTYKGTWDDGWAIDNIRLYGTKPLNTTFSWSGGTVDAYLDLACSTAYTNQAVTTIYIKPTSTQLSATSWSFTASATLSNGCPVSKLVTIYNKTKQWLGTTSNWDDANNWKPVGVPDLTNCVFIPNTSVIPGGNYNALAKNLTVKSTGNLELLSTSNLTVSEWVNVNTSGVFNIRDKASLIQINNVANTGSVNIQRTTRALSKLDYTYWSSPVAGFTLGGFSSFNSYMYSWIPTVSGNSGNWNPENDSSIMSTGKGYILRTPWGHTDGTTYTTTFIGTPNNGDITTSISKGNLSGTASTSTFDGTDENDEWNLIGNPYPSALDAAKFLNLASNVPAIGGTVYLWTHNSQPNAATIDPFYGDYALNYTDTDYAVFNTTGGTATAPASTGGSTPTGYIASGQSFFVKAANTMANGTTATTTFNNSMRVGVEGKNSDFFKLTKNNKDEAIPKSVTDIERHRIWINLTNNSGAFSQTLVGYVQDATQGLDRSFDGESLGGNDVSFYSIIPEAELTIQGRALPFDENDLVPLGYNSEITGELSIRIDHIDGLFNTQNIYLEDKELSVIHNLKQKPYVFKTEKGDFNDRFVLRYSDKTLGTNTFNLSNSDLVNVIVNQDVTVQSSSQLIKNIVVYDLSGRKIDSYKKVNALKYTLSHLNKTTAGLIVKITLDDDTLVSKKIIY</sequence>
<dbReference type="RefSeq" id="WP_073203678.1">
    <property type="nucleotide sequence ID" value="NZ_FRCL01000001.1"/>
</dbReference>
<feature type="compositionally biased region" description="Gly residues" evidence="1">
    <location>
        <begin position="191"/>
        <end position="204"/>
    </location>
</feature>
<dbReference type="Pfam" id="PF21722">
    <property type="entry name" value="Gly_rich_2"/>
    <property type="match status" value="1"/>
</dbReference>
<keyword evidence="2" id="KW-0812">Transmembrane</keyword>
<gene>
    <name evidence="5" type="ORF">SAMN05216269_10193</name>
</gene>
<dbReference type="EMBL" id="FRCL01000001">
    <property type="protein sequence ID" value="SHL77961.1"/>
    <property type="molecule type" value="Genomic_DNA"/>
</dbReference>
<dbReference type="Gene3D" id="2.60.120.260">
    <property type="entry name" value="Galactose-binding domain-like"/>
    <property type="match status" value="1"/>
</dbReference>
<dbReference type="STRING" id="178356.SAMN05216269_10193"/>
<feature type="transmembrane region" description="Helical" evidence="2">
    <location>
        <begin position="38"/>
        <end position="56"/>
    </location>
</feature>
<dbReference type="InterPro" id="IPR049304">
    <property type="entry name" value="Gly_rich_dom"/>
</dbReference>
<organism evidence="5 6">
    <name type="scientific">Flavobacterium xinjiangense</name>
    <dbReference type="NCBI Taxonomy" id="178356"/>
    <lineage>
        <taxon>Bacteria</taxon>
        <taxon>Pseudomonadati</taxon>
        <taxon>Bacteroidota</taxon>
        <taxon>Flavobacteriia</taxon>
        <taxon>Flavobacteriales</taxon>
        <taxon>Flavobacteriaceae</taxon>
        <taxon>Flavobacterium</taxon>
    </lineage>
</organism>
<dbReference type="SUPFAM" id="SSF49899">
    <property type="entry name" value="Concanavalin A-like lectins/glucanases"/>
    <property type="match status" value="1"/>
</dbReference>
<feature type="domain" description="GEVED" evidence="3">
    <location>
        <begin position="518"/>
        <end position="597"/>
    </location>
</feature>
<dbReference type="GO" id="GO:0004553">
    <property type="term" value="F:hydrolase activity, hydrolyzing O-glycosyl compounds"/>
    <property type="evidence" value="ECO:0007669"/>
    <property type="project" value="UniProtKB-ARBA"/>
</dbReference>
<dbReference type="Gene3D" id="2.60.40.10">
    <property type="entry name" value="Immunoglobulins"/>
    <property type="match status" value="1"/>
</dbReference>
<accession>A0A1M7DEL3</accession>
<feature type="region of interest" description="Disordered" evidence="1">
    <location>
        <begin position="185"/>
        <end position="222"/>
    </location>
</feature>
<dbReference type="Proteomes" id="UP000184092">
    <property type="component" value="Unassembled WGS sequence"/>
</dbReference>
<protein>
    <recommendedName>
        <fullName evidence="7">Por secretion system C-terminal sorting domain-containing protein</fullName>
    </recommendedName>
</protein>
<evidence type="ECO:0008006" key="7">
    <source>
        <dbReference type="Google" id="ProtNLM"/>
    </source>
</evidence>
<evidence type="ECO:0000313" key="6">
    <source>
        <dbReference type="Proteomes" id="UP000184092"/>
    </source>
</evidence>
<dbReference type="InterPro" id="IPR045474">
    <property type="entry name" value="GEVED"/>
</dbReference>
<name>A0A1M7DEL3_9FLAO</name>
<keyword evidence="2" id="KW-0472">Membrane</keyword>
<dbReference type="InterPro" id="IPR013320">
    <property type="entry name" value="ConA-like_dom_sf"/>
</dbReference>
<evidence type="ECO:0000313" key="5">
    <source>
        <dbReference type="EMBL" id="SHL77961.1"/>
    </source>
</evidence>
<dbReference type="OrthoDB" id="1652165at2"/>
<dbReference type="Pfam" id="PF20009">
    <property type="entry name" value="GEVED"/>
    <property type="match status" value="2"/>
</dbReference>
<evidence type="ECO:0000259" key="4">
    <source>
        <dbReference type="Pfam" id="PF21722"/>
    </source>
</evidence>
<evidence type="ECO:0000256" key="1">
    <source>
        <dbReference type="SAM" id="MobiDB-lite"/>
    </source>
</evidence>
<dbReference type="InterPro" id="IPR013783">
    <property type="entry name" value="Ig-like_fold"/>
</dbReference>
<keyword evidence="2" id="KW-1133">Transmembrane helix</keyword>
<dbReference type="GO" id="GO:0005975">
    <property type="term" value="P:carbohydrate metabolic process"/>
    <property type="evidence" value="ECO:0007669"/>
    <property type="project" value="UniProtKB-ARBA"/>
</dbReference>
<keyword evidence="6" id="KW-1185">Reference proteome</keyword>
<proteinExistence type="predicted"/>
<feature type="domain" description="Glycine-rich" evidence="4">
    <location>
        <begin position="65"/>
        <end position="264"/>
    </location>
</feature>
<reference evidence="6" key="1">
    <citation type="submission" date="2016-11" db="EMBL/GenBank/DDBJ databases">
        <authorList>
            <person name="Varghese N."/>
            <person name="Submissions S."/>
        </authorList>
    </citation>
    <scope>NUCLEOTIDE SEQUENCE [LARGE SCALE GENOMIC DNA]</scope>
    <source>
        <strain evidence="6">CGMCC 1.2749</strain>
    </source>
</reference>
<evidence type="ECO:0000256" key="2">
    <source>
        <dbReference type="SAM" id="Phobius"/>
    </source>
</evidence>